<dbReference type="eggNOG" id="ENOG502QQ55">
    <property type="taxonomic scope" value="Eukaryota"/>
</dbReference>
<evidence type="ECO:0000256" key="5">
    <source>
        <dbReference type="ARBA" id="ARBA00022801"/>
    </source>
</evidence>
<keyword evidence="4" id="KW-0732">Signal</keyword>
<evidence type="ECO:0000259" key="7">
    <source>
        <dbReference type="Pfam" id="PF00933"/>
    </source>
</evidence>
<dbReference type="SUPFAM" id="SSF51445">
    <property type="entry name" value="(Trans)glycosidases"/>
    <property type="match status" value="1"/>
</dbReference>
<dbReference type="EMBL" id="DS028125">
    <property type="protein sequence ID" value="EEY70008.1"/>
    <property type="molecule type" value="Genomic_DNA"/>
</dbReference>
<dbReference type="PANTHER" id="PTHR30620">
    <property type="entry name" value="PERIPLASMIC BETA-GLUCOSIDASE-RELATED"/>
    <property type="match status" value="1"/>
</dbReference>
<dbReference type="InParanoid" id="D0N550"/>
<dbReference type="VEuPathDB" id="FungiDB:PITG_06562"/>
<comment type="similarity">
    <text evidence="2">Belongs to the glycosyl hydrolase 3 family.</text>
</comment>
<protein>
    <recommendedName>
        <fullName evidence="3">beta-glucosidase</fullName>
        <ecNumber evidence="3">3.2.1.21</ecNumber>
    </recommendedName>
</protein>
<dbReference type="GO" id="GO:0008422">
    <property type="term" value="F:beta-glucosidase activity"/>
    <property type="evidence" value="ECO:0007669"/>
    <property type="project" value="UniProtKB-EC"/>
</dbReference>
<dbReference type="GeneID" id="9471838"/>
<dbReference type="Gene3D" id="3.20.20.300">
    <property type="entry name" value="Glycoside hydrolase, family 3, N-terminal domain"/>
    <property type="match status" value="1"/>
</dbReference>
<proteinExistence type="inferred from homology"/>
<dbReference type="GO" id="GO:0009251">
    <property type="term" value="P:glucan catabolic process"/>
    <property type="evidence" value="ECO:0007669"/>
    <property type="project" value="TreeGrafter"/>
</dbReference>
<dbReference type="PANTHER" id="PTHR30620:SF16">
    <property type="entry name" value="LYSOSOMAL BETA GLUCOSIDASE"/>
    <property type="match status" value="1"/>
</dbReference>
<comment type="catalytic activity">
    <reaction evidence="1">
        <text>Hydrolysis of terminal, non-reducing beta-D-glucosyl residues with release of beta-D-glucose.</text>
        <dbReference type="EC" id="3.2.1.21"/>
    </reaction>
</comment>
<evidence type="ECO:0000256" key="4">
    <source>
        <dbReference type="ARBA" id="ARBA00022729"/>
    </source>
</evidence>
<dbReference type="Proteomes" id="UP000006643">
    <property type="component" value="Unassembled WGS sequence"/>
</dbReference>
<dbReference type="KEGG" id="pif:PITG_06562"/>
<name>D0N550_PHYIT</name>
<dbReference type="HOGENOM" id="CLU_004542_9_2_1"/>
<evidence type="ECO:0000256" key="2">
    <source>
        <dbReference type="ARBA" id="ARBA00005336"/>
    </source>
</evidence>
<dbReference type="InterPro" id="IPR001764">
    <property type="entry name" value="Glyco_hydro_3_N"/>
</dbReference>
<feature type="domain" description="Glycoside hydrolase family 3 N-terminal" evidence="7">
    <location>
        <begin position="4"/>
        <end position="122"/>
    </location>
</feature>
<evidence type="ECO:0000256" key="3">
    <source>
        <dbReference type="ARBA" id="ARBA00012744"/>
    </source>
</evidence>
<dbReference type="STRING" id="403677.D0N550"/>
<reference evidence="9" key="1">
    <citation type="journal article" date="2009" name="Nature">
        <title>Genome sequence and analysis of the Irish potato famine pathogen Phytophthora infestans.</title>
        <authorList>
            <consortium name="The Broad Institute Genome Sequencing Platform"/>
            <person name="Haas B.J."/>
            <person name="Kamoun S."/>
            <person name="Zody M.C."/>
            <person name="Jiang R.H."/>
            <person name="Handsaker R.E."/>
            <person name="Cano L.M."/>
            <person name="Grabherr M."/>
            <person name="Kodira C.D."/>
            <person name="Raffaele S."/>
            <person name="Torto-Alalibo T."/>
            <person name="Bozkurt T.O."/>
            <person name="Ah-Fong A.M."/>
            <person name="Alvarado L."/>
            <person name="Anderson V.L."/>
            <person name="Armstrong M.R."/>
            <person name="Avrova A."/>
            <person name="Baxter L."/>
            <person name="Beynon J."/>
            <person name="Boevink P.C."/>
            <person name="Bollmann S.R."/>
            <person name="Bos J.I."/>
            <person name="Bulone V."/>
            <person name="Cai G."/>
            <person name="Cakir C."/>
            <person name="Carrington J.C."/>
            <person name="Chawner M."/>
            <person name="Conti L."/>
            <person name="Costanzo S."/>
            <person name="Ewan R."/>
            <person name="Fahlgren N."/>
            <person name="Fischbach M.A."/>
            <person name="Fugelstad J."/>
            <person name="Gilroy E.M."/>
            <person name="Gnerre S."/>
            <person name="Green P.J."/>
            <person name="Grenville-Briggs L.J."/>
            <person name="Griffith J."/>
            <person name="Grunwald N.J."/>
            <person name="Horn K."/>
            <person name="Horner N.R."/>
            <person name="Hu C.H."/>
            <person name="Huitema E."/>
            <person name="Jeong D.H."/>
            <person name="Jones A.M."/>
            <person name="Jones J.D."/>
            <person name="Jones R.W."/>
            <person name="Karlsson E.K."/>
            <person name="Kunjeti S.G."/>
            <person name="Lamour K."/>
            <person name="Liu Z."/>
            <person name="Ma L."/>
            <person name="Maclean D."/>
            <person name="Chibucos M.C."/>
            <person name="McDonald H."/>
            <person name="McWalters J."/>
            <person name="Meijer H.J."/>
            <person name="Morgan W."/>
            <person name="Morris P.F."/>
            <person name="Munro C.A."/>
            <person name="O'Neill K."/>
            <person name="Ospina-Giraldo M."/>
            <person name="Pinzon A."/>
            <person name="Pritchard L."/>
            <person name="Ramsahoye B."/>
            <person name="Ren Q."/>
            <person name="Restrepo S."/>
            <person name="Roy S."/>
            <person name="Sadanandom A."/>
            <person name="Savidor A."/>
            <person name="Schornack S."/>
            <person name="Schwartz D.C."/>
            <person name="Schumann U.D."/>
            <person name="Schwessinger B."/>
            <person name="Seyer L."/>
            <person name="Sharpe T."/>
            <person name="Silvar C."/>
            <person name="Song J."/>
            <person name="Studholme D.J."/>
            <person name="Sykes S."/>
            <person name="Thines M."/>
            <person name="van de Vondervoort P.J."/>
            <person name="Phuntumart V."/>
            <person name="Wawra S."/>
            <person name="Weide R."/>
            <person name="Win J."/>
            <person name="Young C."/>
            <person name="Zhou S."/>
            <person name="Fry W."/>
            <person name="Meyers B.C."/>
            <person name="van West P."/>
            <person name="Ristaino J."/>
            <person name="Govers F."/>
            <person name="Birch P.R."/>
            <person name="Whisson S.C."/>
            <person name="Judelson H.S."/>
            <person name="Nusbaum C."/>
        </authorList>
    </citation>
    <scope>NUCLEOTIDE SEQUENCE [LARGE SCALE GENOMIC DNA]</scope>
    <source>
        <strain evidence="9">T30-4</strain>
    </source>
</reference>
<dbReference type="Pfam" id="PF00933">
    <property type="entry name" value="Glyco_hydro_3"/>
    <property type="match status" value="1"/>
</dbReference>
<dbReference type="InterPro" id="IPR036962">
    <property type="entry name" value="Glyco_hydro_3_N_sf"/>
</dbReference>
<evidence type="ECO:0000313" key="9">
    <source>
        <dbReference type="Proteomes" id="UP000006643"/>
    </source>
</evidence>
<evidence type="ECO:0000313" key="8">
    <source>
        <dbReference type="EMBL" id="EEY70008.1"/>
    </source>
</evidence>
<accession>D0N550</accession>
<gene>
    <name evidence="8" type="ORF">PITG_06562</name>
</gene>
<dbReference type="PRINTS" id="PR00133">
    <property type="entry name" value="GLHYDRLASE3"/>
</dbReference>
<sequence>MEENGGHPIVYGVDSVHGANWVKGAVLFGQQINGGASFNRDLVYEMGRITGRDSEAAGMPWVFGPILGISRSPLWARTFETFGEDPYLSSVLGDAIIRGLQSNNNTAACMKHWIAYTKAPTGHDKEGAQLITFRSTVFRPLRMVNS</sequence>
<keyword evidence="9" id="KW-1185">Reference proteome</keyword>
<dbReference type="AlphaFoldDB" id="D0N550"/>
<dbReference type="InterPro" id="IPR017853">
    <property type="entry name" value="GH"/>
</dbReference>
<dbReference type="RefSeq" id="XP_002998655.1">
    <property type="nucleotide sequence ID" value="XM_002998609.1"/>
</dbReference>
<dbReference type="OrthoDB" id="416222at2759"/>
<organism evidence="8 9">
    <name type="scientific">Phytophthora infestans (strain T30-4)</name>
    <name type="common">Potato late blight agent</name>
    <dbReference type="NCBI Taxonomy" id="403677"/>
    <lineage>
        <taxon>Eukaryota</taxon>
        <taxon>Sar</taxon>
        <taxon>Stramenopiles</taxon>
        <taxon>Oomycota</taxon>
        <taxon>Peronosporomycetes</taxon>
        <taxon>Peronosporales</taxon>
        <taxon>Peronosporaceae</taxon>
        <taxon>Phytophthora</taxon>
    </lineage>
</organism>
<evidence type="ECO:0000256" key="1">
    <source>
        <dbReference type="ARBA" id="ARBA00000448"/>
    </source>
</evidence>
<evidence type="ECO:0000256" key="6">
    <source>
        <dbReference type="ARBA" id="ARBA00023295"/>
    </source>
</evidence>
<dbReference type="InterPro" id="IPR051915">
    <property type="entry name" value="Cellulose_Degrad_GH3"/>
</dbReference>
<dbReference type="EC" id="3.2.1.21" evidence="3"/>
<keyword evidence="6" id="KW-0326">Glycosidase</keyword>
<keyword evidence="5 8" id="KW-0378">Hydrolase</keyword>